<accession>A0A1Y5ETU9</accession>
<dbReference type="Proteomes" id="UP000243053">
    <property type="component" value="Unassembled WGS sequence"/>
</dbReference>
<keyword evidence="3" id="KW-0324">Glycolysis</keyword>
<dbReference type="AlphaFoldDB" id="A0A1Y5ETU9"/>
<dbReference type="InterPro" id="IPR050201">
    <property type="entry name" value="Bacterial_glucokinase"/>
</dbReference>
<dbReference type="PANTHER" id="PTHR47690:SF1">
    <property type="entry name" value="GLUCOKINASE"/>
    <property type="match status" value="1"/>
</dbReference>
<proteinExistence type="inferred from homology"/>
<gene>
    <name evidence="3" type="primary">glk</name>
    <name evidence="5" type="ORF">A9Q75_00575</name>
</gene>
<protein>
    <recommendedName>
        <fullName evidence="3">Glucokinase</fullName>
        <ecNumber evidence="3">2.7.1.2</ecNumber>
    </recommendedName>
    <alternativeName>
        <fullName evidence="3">Glucose kinase</fullName>
    </alternativeName>
</protein>
<keyword evidence="3" id="KW-0547">Nucleotide-binding</keyword>
<evidence type="ECO:0000256" key="1">
    <source>
        <dbReference type="ARBA" id="ARBA00022679"/>
    </source>
</evidence>
<dbReference type="NCBIfam" id="TIGR00749">
    <property type="entry name" value="glk"/>
    <property type="match status" value="1"/>
</dbReference>
<name>A0A1Y5ETU9_COLPS</name>
<sequence length="330" mass="36171">MMNSQDTQVINLVADIGGTNIRLAITDKDNNINEIETYQCQDFPHLSNVIHHYLKEKSLLNYQVNACLAIACPVDTDSISMTNLPWKFSQKQLKEKLKLHSLTLINDYTAIAMAIPLLSEDQKIKIGQGEAENKQPIAVCGPGTGLGVANLVNINNHWHCLGGEGGHTDFAPVDELDVKIFQQLTTTKKRISYEQLLSGYGLEQIYQALVVINNQDATSAEQSKLSAKDISTQAIAGTCPICQQALSQFCKILGSFSGNLALTTGSFGGVYIAGGIVPRFINYLKSSEFRTRFETKGRMSHLNEQIPTYIITESQPGLIGAAAYLNQVCQ</sequence>
<dbReference type="GO" id="GO:0004340">
    <property type="term" value="F:glucokinase activity"/>
    <property type="evidence" value="ECO:0007669"/>
    <property type="project" value="UniProtKB-UniRule"/>
</dbReference>
<dbReference type="EMBL" id="MAAF01000007">
    <property type="protein sequence ID" value="OUR84876.1"/>
    <property type="molecule type" value="Genomic_DNA"/>
</dbReference>
<comment type="subcellular location">
    <subcellularLocation>
        <location evidence="3">Cytoplasm</location>
    </subcellularLocation>
</comment>
<evidence type="ECO:0000256" key="2">
    <source>
        <dbReference type="ARBA" id="ARBA00022777"/>
    </source>
</evidence>
<keyword evidence="3" id="KW-0963">Cytoplasm</keyword>
<dbReference type="SUPFAM" id="SSF53067">
    <property type="entry name" value="Actin-like ATPase domain"/>
    <property type="match status" value="1"/>
</dbReference>
<keyword evidence="3" id="KW-0067">ATP-binding</keyword>
<dbReference type="GO" id="GO:0005536">
    <property type="term" value="F:D-glucose binding"/>
    <property type="evidence" value="ECO:0007669"/>
    <property type="project" value="InterPro"/>
</dbReference>
<comment type="caution">
    <text evidence="5">The sequence shown here is derived from an EMBL/GenBank/DDBJ whole genome shotgun (WGS) entry which is preliminary data.</text>
</comment>
<dbReference type="Gene3D" id="3.30.420.40">
    <property type="match status" value="1"/>
</dbReference>
<feature type="binding site" evidence="3">
    <location>
        <begin position="14"/>
        <end position="19"/>
    </location>
    <ligand>
        <name>ATP</name>
        <dbReference type="ChEBI" id="CHEBI:30616"/>
    </ligand>
</feature>
<dbReference type="NCBIfam" id="NF001416">
    <property type="entry name" value="PRK00292.1-3"/>
    <property type="match status" value="1"/>
</dbReference>
<evidence type="ECO:0000313" key="6">
    <source>
        <dbReference type="Proteomes" id="UP000243053"/>
    </source>
</evidence>
<dbReference type="PANTHER" id="PTHR47690">
    <property type="entry name" value="GLUCOKINASE"/>
    <property type="match status" value="1"/>
</dbReference>
<evidence type="ECO:0000256" key="4">
    <source>
        <dbReference type="RuleBase" id="RU004046"/>
    </source>
</evidence>
<dbReference type="GO" id="GO:0006096">
    <property type="term" value="P:glycolytic process"/>
    <property type="evidence" value="ECO:0007669"/>
    <property type="project" value="UniProtKB-UniRule"/>
</dbReference>
<dbReference type="HAMAP" id="MF_00524">
    <property type="entry name" value="Glucokinase"/>
    <property type="match status" value="1"/>
</dbReference>
<evidence type="ECO:0000256" key="3">
    <source>
        <dbReference type="HAMAP-Rule" id="MF_00524"/>
    </source>
</evidence>
<dbReference type="EC" id="2.7.1.2" evidence="3"/>
<dbReference type="GO" id="GO:0005524">
    <property type="term" value="F:ATP binding"/>
    <property type="evidence" value="ECO:0007669"/>
    <property type="project" value="UniProtKB-UniRule"/>
</dbReference>
<dbReference type="InterPro" id="IPR043129">
    <property type="entry name" value="ATPase_NBD"/>
</dbReference>
<reference evidence="6" key="1">
    <citation type="journal article" date="2017" name="Proc. Natl. Acad. Sci. U.S.A.">
        <title>Simulation of Deepwater Horizon oil plume reveals substrate specialization within a complex community of hydrocarbon degraders.</title>
        <authorList>
            <person name="Hu P."/>
            <person name="Dubinsky E.A."/>
            <person name="Probst A.J."/>
            <person name="Wang J."/>
            <person name="Sieber C.M.K."/>
            <person name="Tom L.M."/>
            <person name="Gardinali P."/>
            <person name="Banfield J.F."/>
            <person name="Atlas R.M."/>
            <person name="Andersen G.L."/>
        </authorList>
    </citation>
    <scope>NUCLEOTIDE SEQUENCE [LARGE SCALE GENOMIC DNA]</scope>
</reference>
<organism evidence="5 6">
    <name type="scientific">Colwellia psychrerythraea</name>
    <name type="common">Vibrio psychroerythus</name>
    <dbReference type="NCBI Taxonomy" id="28229"/>
    <lineage>
        <taxon>Bacteria</taxon>
        <taxon>Pseudomonadati</taxon>
        <taxon>Pseudomonadota</taxon>
        <taxon>Gammaproteobacteria</taxon>
        <taxon>Alteromonadales</taxon>
        <taxon>Colwelliaceae</taxon>
        <taxon>Colwellia</taxon>
    </lineage>
</organism>
<dbReference type="GO" id="GO:0005829">
    <property type="term" value="C:cytosol"/>
    <property type="evidence" value="ECO:0007669"/>
    <property type="project" value="TreeGrafter"/>
</dbReference>
<dbReference type="Pfam" id="PF02685">
    <property type="entry name" value="Glucokinase"/>
    <property type="match status" value="1"/>
</dbReference>
<evidence type="ECO:0000313" key="5">
    <source>
        <dbReference type="EMBL" id="OUR84876.1"/>
    </source>
</evidence>
<keyword evidence="1 3" id="KW-0808">Transferase</keyword>
<comment type="catalytic activity">
    <reaction evidence="3">
        <text>D-glucose + ATP = D-glucose 6-phosphate + ADP + H(+)</text>
        <dbReference type="Rhea" id="RHEA:17825"/>
        <dbReference type="ChEBI" id="CHEBI:4167"/>
        <dbReference type="ChEBI" id="CHEBI:15378"/>
        <dbReference type="ChEBI" id="CHEBI:30616"/>
        <dbReference type="ChEBI" id="CHEBI:61548"/>
        <dbReference type="ChEBI" id="CHEBI:456216"/>
        <dbReference type="EC" id="2.7.1.2"/>
    </reaction>
</comment>
<dbReference type="InterPro" id="IPR003836">
    <property type="entry name" value="Glucokinase"/>
</dbReference>
<keyword evidence="2 3" id="KW-0418">Kinase</keyword>
<dbReference type="Gene3D" id="3.40.367.20">
    <property type="match status" value="1"/>
</dbReference>
<comment type="similarity">
    <text evidence="3 4">Belongs to the bacterial glucokinase family.</text>
</comment>
<dbReference type="CDD" id="cd24008">
    <property type="entry name" value="ASKHA_NBD_GLK"/>
    <property type="match status" value="1"/>
</dbReference>